<protein>
    <submittedName>
        <fullName evidence="2">Uncharacterized protein LOC114330089</fullName>
    </submittedName>
</protein>
<keyword evidence="1" id="KW-0812">Transmembrane</keyword>
<feature type="transmembrane region" description="Helical" evidence="1">
    <location>
        <begin position="162"/>
        <end position="181"/>
    </location>
</feature>
<dbReference type="AlphaFoldDB" id="A0A6P7FH07"/>
<sequence>MSFKKFTSKLMHFLNDTLIVYRQGPYKIQFKQISLQYLFSVKYFEDIMTRLNDTLLLRLFYKIGGYLGIFYLGNSSILTTVLILAPITVGVISNYLFISGVLTRRDSLKPIYYILGALIRLIFHTLSYIFACRDKDISNEMLTHVQILDREFPHTVDMKQQVITIIILILLPLSSFLNNFVKLNNPFWSYAYSIFFMLTRLKIAVLVVFTWQIRNFLYKRYIVLGQTLLVLTCKDSQNKFRYSKSIVRVKLKVLQLYRISVIYNKIAGQMILMTTSSCYNLLTGYFHRALYTDSNDSDGSLKQFLFYALTSFTTWLYLVVIIICLDSIVKTTRRFLQKCVYVHGIINDSNTDNLVKTAKILIPKFSAAGFINIDRSALLLMFFEVSTFLMILLQFKIGK</sequence>
<evidence type="ECO:0000313" key="2">
    <source>
        <dbReference type="RefSeq" id="XP_028135206.1"/>
    </source>
</evidence>
<dbReference type="FunCoup" id="A0A6P7FH07">
    <property type="interactions" value="4"/>
</dbReference>
<keyword evidence="1" id="KW-1133">Transmembrane helix</keyword>
<feature type="transmembrane region" description="Helical" evidence="1">
    <location>
        <begin position="306"/>
        <end position="329"/>
    </location>
</feature>
<evidence type="ECO:0000256" key="1">
    <source>
        <dbReference type="SAM" id="Phobius"/>
    </source>
</evidence>
<dbReference type="InParanoid" id="A0A6P7FH07"/>
<gene>
    <name evidence="2" type="primary">LOC114330089</name>
</gene>
<name>A0A6P7FH07_DIAVI</name>
<feature type="transmembrane region" description="Helical" evidence="1">
    <location>
        <begin position="110"/>
        <end position="131"/>
    </location>
</feature>
<keyword evidence="1" id="KW-0472">Membrane</keyword>
<proteinExistence type="predicted"/>
<organism evidence="2">
    <name type="scientific">Diabrotica virgifera virgifera</name>
    <name type="common">western corn rootworm</name>
    <dbReference type="NCBI Taxonomy" id="50390"/>
    <lineage>
        <taxon>Eukaryota</taxon>
        <taxon>Metazoa</taxon>
        <taxon>Ecdysozoa</taxon>
        <taxon>Arthropoda</taxon>
        <taxon>Hexapoda</taxon>
        <taxon>Insecta</taxon>
        <taxon>Pterygota</taxon>
        <taxon>Neoptera</taxon>
        <taxon>Endopterygota</taxon>
        <taxon>Coleoptera</taxon>
        <taxon>Polyphaga</taxon>
        <taxon>Cucujiformia</taxon>
        <taxon>Chrysomeloidea</taxon>
        <taxon>Chrysomelidae</taxon>
        <taxon>Galerucinae</taxon>
        <taxon>Diabroticina</taxon>
        <taxon>Diabroticites</taxon>
        <taxon>Diabrotica</taxon>
    </lineage>
</organism>
<feature type="transmembrane region" description="Helical" evidence="1">
    <location>
        <begin position="187"/>
        <end position="211"/>
    </location>
</feature>
<feature type="transmembrane region" description="Helical" evidence="1">
    <location>
        <begin position="377"/>
        <end position="397"/>
    </location>
</feature>
<reference evidence="2" key="1">
    <citation type="submission" date="2025-08" db="UniProtKB">
        <authorList>
            <consortium name="RefSeq"/>
        </authorList>
    </citation>
    <scope>IDENTIFICATION</scope>
    <source>
        <tissue evidence="2">Whole insect</tissue>
    </source>
</reference>
<feature type="transmembrane region" description="Helical" evidence="1">
    <location>
        <begin position="77"/>
        <end position="98"/>
    </location>
</feature>
<dbReference type="RefSeq" id="XP_028135206.1">
    <property type="nucleotide sequence ID" value="XM_028279405.1"/>
</dbReference>
<accession>A0A6P7FH07</accession>